<protein>
    <submittedName>
        <fullName evidence="2">Uncharacterized protein</fullName>
    </submittedName>
</protein>
<gene>
    <name evidence="2" type="ORF">STRTUCAR8_04603</name>
</gene>
<evidence type="ECO:0000256" key="1">
    <source>
        <dbReference type="SAM" id="MobiDB-lite"/>
    </source>
</evidence>
<proteinExistence type="predicted"/>
<evidence type="ECO:0000313" key="2">
    <source>
        <dbReference type="EMBL" id="ELP64239.1"/>
    </source>
</evidence>
<dbReference type="RefSeq" id="WP_006380712.1">
    <property type="nucleotide sequence ID" value="NZ_AEJB01000465.1"/>
</dbReference>
<feature type="compositionally biased region" description="Basic and acidic residues" evidence="1">
    <location>
        <begin position="1"/>
        <end position="20"/>
    </location>
</feature>
<comment type="caution">
    <text evidence="2">The sequence shown here is derived from an EMBL/GenBank/DDBJ whole genome shotgun (WGS) entry which is preliminary data.</text>
</comment>
<feature type="region of interest" description="Disordered" evidence="1">
    <location>
        <begin position="1"/>
        <end position="66"/>
    </location>
</feature>
<dbReference type="Proteomes" id="UP000010931">
    <property type="component" value="Unassembled WGS sequence"/>
</dbReference>
<sequence>MPESDVREPDVREPDVRELPARGPDAPGPDIPESPKADADLRAASTLRRTHLPAPPTSNNPVNSTP</sequence>
<name>L7EZC7_STRT8</name>
<dbReference type="GeneID" id="97403064"/>
<reference evidence="2 3" key="1">
    <citation type="journal article" date="2011" name="Plasmid">
        <title>Streptomyces turgidiscabies Car8 contains a modular pathogenicity island that shares virulence genes with other actinobacterial plant pathogens.</title>
        <authorList>
            <person name="Huguet-Tapia J.C."/>
            <person name="Badger J.H."/>
            <person name="Loria R."/>
            <person name="Pettis G.S."/>
        </authorList>
    </citation>
    <scope>NUCLEOTIDE SEQUENCE [LARGE SCALE GENOMIC DNA]</scope>
    <source>
        <strain evidence="2 3">Car8</strain>
    </source>
</reference>
<accession>L7EZC7</accession>
<dbReference type="EMBL" id="AEJB01000465">
    <property type="protein sequence ID" value="ELP64239.1"/>
    <property type="molecule type" value="Genomic_DNA"/>
</dbReference>
<keyword evidence="3" id="KW-1185">Reference proteome</keyword>
<evidence type="ECO:0000313" key="3">
    <source>
        <dbReference type="Proteomes" id="UP000010931"/>
    </source>
</evidence>
<organism evidence="2 3">
    <name type="scientific">Streptomyces turgidiscabies (strain Car8)</name>
    <dbReference type="NCBI Taxonomy" id="698760"/>
    <lineage>
        <taxon>Bacteria</taxon>
        <taxon>Bacillati</taxon>
        <taxon>Actinomycetota</taxon>
        <taxon>Actinomycetes</taxon>
        <taxon>Kitasatosporales</taxon>
        <taxon>Streptomycetaceae</taxon>
        <taxon>Streptomyces</taxon>
    </lineage>
</organism>
<dbReference type="AlphaFoldDB" id="L7EZC7"/>